<feature type="transmembrane region" description="Helical" evidence="1">
    <location>
        <begin position="67"/>
        <end position="86"/>
    </location>
</feature>
<proteinExistence type="predicted"/>
<evidence type="ECO:0000256" key="1">
    <source>
        <dbReference type="SAM" id="Phobius"/>
    </source>
</evidence>
<name>A0B745_METTP</name>
<organism evidence="2 3">
    <name type="scientific">Methanothrix thermoacetophila (strain DSM 6194 / JCM 14653 / NBRC 101360 / PT)</name>
    <name type="common">Methanosaeta thermophila</name>
    <dbReference type="NCBI Taxonomy" id="349307"/>
    <lineage>
        <taxon>Archaea</taxon>
        <taxon>Methanobacteriati</taxon>
        <taxon>Methanobacteriota</taxon>
        <taxon>Stenosarchaea group</taxon>
        <taxon>Methanomicrobia</taxon>
        <taxon>Methanotrichales</taxon>
        <taxon>Methanotrichaceae</taxon>
        <taxon>Methanothrix</taxon>
    </lineage>
</organism>
<dbReference type="HOGENOM" id="CLU_2461834_0_0_2"/>
<keyword evidence="1" id="KW-0472">Membrane</keyword>
<keyword evidence="1" id="KW-1133">Transmembrane helix</keyword>
<keyword evidence="3" id="KW-1185">Reference proteome</keyword>
<gene>
    <name evidence="2" type="ordered locus">Mthe_0729</name>
</gene>
<dbReference type="EMBL" id="CP000477">
    <property type="protein sequence ID" value="ABK14519.1"/>
    <property type="molecule type" value="Genomic_DNA"/>
</dbReference>
<protein>
    <submittedName>
        <fullName evidence="2">Uncharacterized protein</fullName>
    </submittedName>
</protein>
<dbReference type="Proteomes" id="UP000000674">
    <property type="component" value="Chromosome"/>
</dbReference>
<evidence type="ECO:0000313" key="2">
    <source>
        <dbReference type="EMBL" id="ABK14519.1"/>
    </source>
</evidence>
<dbReference type="AlphaFoldDB" id="A0B745"/>
<reference evidence="2 3" key="1">
    <citation type="submission" date="2006-10" db="EMBL/GenBank/DDBJ databases">
        <title>Complete sequence of Methanosaeta thermophila PT.</title>
        <authorList>
            <consortium name="US DOE Joint Genome Institute"/>
            <person name="Copeland A."/>
            <person name="Lucas S."/>
            <person name="Lapidus A."/>
            <person name="Barry K."/>
            <person name="Detter J.C."/>
            <person name="Glavina del Rio T."/>
            <person name="Hammon N."/>
            <person name="Israni S."/>
            <person name="Pitluck S."/>
            <person name="Chain P."/>
            <person name="Malfatti S."/>
            <person name="Shin M."/>
            <person name="Vergez L."/>
            <person name="Schmutz J."/>
            <person name="Larimer F."/>
            <person name="Land M."/>
            <person name="Hauser L."/>
            <person name="Kyrpides N."/>
            <person name="Kim E."/>
            <person name="Smith K.S."/>
            <person name="Ingram-Smith C."/>
            <person name="Richardson P."/>
        </authorList>
    </citation>
    <scope>NUCLEOTIDE SEQUENCE [LARGE SCALE GENOMIC DNA]</scope>
    <source>
        <strain evidence="3">DSM 6194 / JCM 14653 / NBRC 101360 / PT</strain>
    </source>
</reference>
<dbReference type="KEGG" id="mtp:Mthe_0729"/>
<accession>A0B745</accession>
<keyword evidence="1" id="KW-0812">Transmembrane</keyword>
<sequence length="88" mass="10091">MMFRQNKEWISASEIAEYAYCSLAWYQGRMGVRPSGHMRRDLREGKEMHRAAGTSLSRSRFLEKISGILRVAGGLLMLLSVIGWFAHE</sequence>
<evidence type="ECO:0000313" key="3">
    <source>
        <dbReference type="Proteomes" id="UP000000674"/>
    </source>
</evidence>